<keyword evidence="4" id="KW-0812">Transmembrane</keyword>
<dbReference type="InterPro" id="IPR050258">
    <property type="entry name" value="Leguminous_Lectin"/>
</dbReference>
<evidence type="ECO:0000313" key="6">
    <source>
        <dbReference type="EMBL" id="PON97085.1"/>
    </source>
</evidence>
<keyword evidence="4" id="KW-0472">Membrane</keyword>
<dbReference type="InterPro" id="IPR013320">
    <property type="entry name" value="ConA-like_dom_sf"/>
</dbReference>
<dbReference type="PANTHER" id="PTHR32401">
    <property type="entry name" value="CONCANAVALIN A-LIKE LECTIN FAMILY PROTEIN"/>
    <property type="match status" value="1"/>
</dbReference>
<reference evidence="7" key="1">
    <citation type="submission" date="2016-06" db="EMBL/GenBank/DDBJ databases">
        <title>Parallel loss of symbiosis genes in relatives of nitrogen-fixing non-legume Parasponia.</title>
        <authorList>
            <person name="Van Velzen R."/>
            <person name="Holmer R."/>
            <person name="Bu F."/>
            <person name="Rutten L."/>
            <person name="Van Zeijl A."/>
            <person name="Liu W."/>
            <person name="Santuari L."/>
            <person name="Cao Q."/>
            <person name="Sharma T."/>
            <person name="Shen D."/>
            <person name="Roswanjaya Y."/>
            <person name="Wardhani T."/>
            <person name="Kalhor M.S."/>
            <person name="Jansen J."/>
            <person name="Van den Hoogen J."/>
            <person name="Gungor B."/>
            <person name="Hartog M."/>
            <person name="Hontelez J."/>
            <person name="Verver J."/>
            <person name="Yang W.-C."/>
            <person name="Schijlen E."/>
            <person name="Repin R."/>
            <person name="Schilthuizen M."/>
            <person name="Schranz E."/>
            <person name="Heidstra R."/>
            <person name="Miyata K."/>
            <person name="Fedorova E."/>
            <person name="Kohlen W."/>
            <person name="Bisseling T."/>
            <person name="Smit S."/>
            <person name="Geurts R."/>
        </authorList>
    </citation>
    <scope>NUCLEOTIDE SEQUENCE [LARGE SCALE GENOMIC DNA]</scope>
    <source>
        <strain evidence="7">cv. RG33-2</strain>
    </source>
</reference>
<proteinExistence type="inferred from homology"/>
<dbReference type="PIRSF" id="PIRSF002690">
    <property type="entry name" value="L-type_lectin_plant"/>
    <property type="match status" value="1"/>
</dbReference>
<dbReference type="GO" id="GO:0030246">
    <property type="term" value="F:carbohydrate binding"/>
    <property type="evidence" value="ECO:0007669"/>
    <property type="project" value="UniProtKB-KW"/>
</dbReference>
<dbReference type="InParanoid" id="A0A2P5FH10"/>
<dbReference type="InterPro" id="IPR000985">
    <property type="entry name" value="Lectin_LegA_CS"/>
</dbReference>
<feature type="non-terminal residue" evidence="6">
    <location>
        <position position="1"/>
    </location>
</feature>
<dbReference type="PANTHER" id="PTHR32401:SF47">
    <property type="entry name" value="LEGUME LECTIN DOMAIN-CONTAINING PROTEIN"/>
    <property type="match status" value="1"/>
</dbReference>
<keyword evidence="7" id="KW-1185">Reference proteome</keyword>
<keyword evidence="2" id="KW-0430">Lectin</keyword>
<accession>A0A2P5FH10</accession>
<dbReference type="FunFam" id="2.60.120.200:FF:000103">
    <property type="entry name" value="L-type lectin-domain containing receptor kinase IX.1"/>
    <property type="match status" value="1"/>
</dbReference>
<evidence type="ECO:0000256" key="3">
    <source>
        <dbReference type="ARBA" id="ARBA00022982"/>
    </source>
</evidence>
<comment type="caution">
    <text evidence="6">The sequence shown here is derived from an EMBL/GenBank/DDBJ whole genome shotgun (WGS) entry which is preliminary data.</text>
</comment>
<evidence type="ECO:0000259" key="5">
    <source>
        <dbReference type="PROSITE" id="PS50836"/>
    </source>
</evidence>
<evidence type="ECO:0000313" key="7">
    <source>
        <dbReference type="Proteomes" id="UP000237000"/>
    </source>
</evidence>
<keyword evidence="3" id="KW-0249">Electron transport</keyword>
<dbReference type="InterPro" id="IPR001220">
    <property type="entry name" value="Legume_lectin_dom"/>
</dbReference>
<dbReference type="EMBL" id="JXTC01000034">
    <property type="protein sequence ID" value="PON97085.1"/>
    <property type="molecule type" value="Genomic_DNA"/>
</dbReference>
<dbReference type="CDD" id="cd06899">
    <property type="entry name" value="lectin_legume_LecRK_Arcelin_ConA"/>
    <property type="match status" value="1"/>
</dbReference>
<dbReference type="InterPro" id="IPR016363">
    <property type="entry name" value="L-lectin"/>
</dbReference>
<dbReference type="InterPro" id="IPR005018">
    <property type="entry name" value="DOMON_domain"/>
</dbReference>
<comment type="similarity">
    <text evidence="1">Belongs to the leguminous lectin family.</text>
</comment>
<name>A0A2P5FH10_TREOI</name>
<dbReference type="SUPFAM" id="SSF49899">
    <property type="entry name" value="Concanavalin A-like lectins/glucanases"/>
    <property type="match status" value="1"/>
</dbReference>
<feature type="domain" description="DOMON" evidence="5">
    <location>
        <begin position="211"/>
        <end position="274"/>
    </location>
</feature>
<dbReference type="PROSITE" id="PS50836">
    <property type="entry name" value="DOMON"/>
    <property type="match status" value="1"/>
</dbReference>
<organism evidence="6 7">
    <name type="scientific">Trema orientale</name>
    <name type="common">Charcoal tree</name>
    <name type="synonym">Celtis orientalis</name>
    <dbReference type="NCBI Taxonomy" id="63057"/>
    <lineage>
        <taxon>Eukaryota</taxon>
        <taxon>Viridiplantae</taxon>
        <taxon>Streptophyta</taxon>
        <taxon>Embryophyta</taxon>
        <taxon>Tracheophyta</taxon>
        <taxon>Spermatophyta</taxon>
        <taxon>Magnoliopsida</taxon>
        <taxon>eudicotyledons</taxon>
        <taxon>Gunneridae</taxon>
        <taxon>Pentapetalae</taxon>
        <taxon>rosids</taxon>
        <taxon>fabids</taxon>
        <taxon>Rosales</taxon>
        <taxon>Cannabaceae</taxon>
        <taxon>Trema</taxon>
    </lineage>
</organism>
<dbReference type="Gene3D" id="2.60.120.200">
    <property type="match status" value="1"/>
</dbReference>
<keyword evidence="4" id="KW-1133">Transmembrane helix</keyword>
<dbReference type="Proteomes" id="UP000237000">
    <property type="component" value="Unassembled WGS sequence"/>
</dbReference>
<protein>
    <submittedName>
        <fullName evidence="6">Lectin</fullName>
    </submittedName>
</protein>
<feature type="transmembrane region" description="Helical" evidence="4">
    <location>
        <begin position="14"/>
        <end position="32"/>
    </location>
</feature>
<dbReference type="AlphaFoldDB" id="A0A2P5FH10"/>
<dbReference type="Pfam" id="PF00139">
    <property type="entry name" value="Lectin_legB"/>
    <property type="match status" value="1"/>
</dbReference>
<evidence type="ECO:0000256" key="4">
    <source>
        <dbReference type="SAM" id="Phobius"/>
    </source>
</evidence>
<dbReference type="PROSITE" id="PS00308">
    <property type="entry name" value="LECTIN_LEGUME_ALPHA"/>
    <property type="match status" value="1"/>
</dbReference>
<dbReference type="STRING" id="63057.A0A2P5FH10"/>
<keyword evidence="3" id="KW-0813">Transport</keyword>
<evidence type="ECO:0000256" key="1">
    <source>
        <dbReference type="ARBA" id="ARBA00007606"/>
    </source>
</evidence>
<gene>
    <name evidence="6" type="ORF">TorRG33x02_071350</name>
</gene>
<evidence type="ECO:0000256" key="2">
    <source>
        <dbReference type="ARBA" id="ARBA00022734"/>
    </source>
</evidence>
<dbReference type="OrthoDB" id="4062651at2759"/>
<sequence length="274" mass="30461">FSLDLLFLQAMTNIFHKIFPPLFVSFFLLLMIPHTDSLYFKIPRFDPKSQDDIILQGDAVTSTGGVIELINKVNYLCRVGWATYPGRVPLWDSTTAADFATNFSFTIDTLNRTTYGHGITFFLAPAGFQIPPNSAGGFLGLFNTTTADHSPSNQIVHVEFDIFPNPEWDPPVEHVGINVNSIASEVYAPWSAGVHSLDNVLVSISYDSKAKNLSVKWSYEKSSSYKESVTSLSYKVDLVKVLPQWVTIGFSATTGQYGARHILNSWEFNSTLDA</sequence>